<evidence type="ECO:0000313" key="2">
    <source>
        <dbReference type="EMBL" id="GJE92176.1"/>
    </source>
</evidence>
<sequence>MSLMHTTLRGHAAEQQYRRQPAQELRPAGETPARGGVQQANGTDSRLSAASAAADHRRSADRQRLRPNAHNHNEEPTRDSTTPNRETEGGETSYHGGQNTTNNDPRTSTAAPASPPPAPARDPHPPRQSVLFSPPRLHIAGQSFLTPDVHSVPGPPLFPRDHSPLETLAGMHALPPLTYVPGTPPAVKAPRLPNDKPSRR</sequence>
<feature type="compositionally biased region" description="Low complexity" evidence="1">
    <location>
        <begin position="44"/>
        <end position="53"/>
    </location>
</feature>
<dbReference type="AlphaFoldDB" id="A0A9P3GCD8"/>
<name>A0A9P3GCD8_9APHY</name>
<feature type="compositionally biased region" description="Basic and acidic residues" evidence="1">
    <location>
        <begin position="54"/>
        <end position="64"/>
    </location>
</feature>
<protein>
    <submittedName>
        <fullName evidence="2">Uncharacterized protein</fullName>
    </submittedName>
</protein>
<feature type="region of interest" description="Disordered" evidence="1">
    <location>
        <begin position="176"/>
        <end position="200"/>
    </location>
</feature>
<feature type="region of interest" description="Disordered" evidence="1">
    <location>
        <begin position="1"/>
        <end position="139"/>
    </location>
</feature>
<dbReference type="Proteomes" id="UP000703269">
    <property type="component" value="Unassembled WGS sequence"/>
</dbReference>
<keyword evidence="3" id="KW-1185">Reference proteome</keyword>
<proteinExistence type="predicted"/>
<evidence type="ECO:0000313" key="3">
    <source>
        <dbReference type="Proteomes" id="UP000703269"/>
    </source>
</evidence>
<evidence type="ECO:0000256" key="1">
    <source>
        <dbReference type="SAM" id="MobiDB-lite"/>
    </source>
</evidence>
<organism evidence="2 3">
    <name type="scientific">Phanerochaete sordida</name>
    <dbReference type="NCBI Taxonomy" id="48140"/>
    <lineage>
        <taxon>Eukaryota</taxon>
        <taxon>Fungi</taxon>
        <taxon>Dikarya</taxon>
        <taxon>Basidiomycota</taxon>
        <taxon>Agaricomycotina</taxon>
        <taxon>Agaricomycetes</taxon>
        <taxon>Polyporales</taxon>
        <taxon>Phanerochaetaceae</taxon>
        <taxon>Phanerochaete</taxon>
    </lineage>
</organism>
<reference evidence="2 3" key="1">
    <citation type="submission" date="2021-08" db="EMBL/GenBank/DDBJ databases">
        <title>Draft Genome Sequence of Phanerochaete sordida strain YK-624.</title>
        <authorList>
            <person name="Mori T."/>
            <person name="Dohra H."/>
            <person name="Suzuki T."/>
            <person name="Kawagishi H."/>
            <person name="Hirai H."/>
        </authorList>
    </citation>
    <scope>NUCLEOTIDE SEQUENCE [LARGE SCALE GENOMIC DNA]</scope>
    <source>
        <strain evidence="2 3">YK-624</strain>
    </source>
</reference>
<gene>
    <name evidence="2" type="ORF">PsYK624_083290</name>
</gene>
<dbReference type="EMBL" id="BPQB01000025">
    <property type="protein sequence ID" value="GJE92176.1"/>
    <property type="molecule type" value="Genomic_DNA"/>
</dbReference>
<comment type="caution">
    <text evidence="2">The sequence shown here is derived from an EMBL/GenBank/DDBJ whole genome shotgun (WGS) entry which is preliminary data.</text>
</comment>
<accession>A0A9P3GCD8</accession>